<dbReference type="STRING" id="439228.SAMN06295920_110215"/>
<evidence type="ECO:0000313" key="1">
    <source>
        <dbReference type="EMBL" id="SKB99477.1"/>
    </source>
</evidence>
<dbReference type="InterPro" id="IPR006175">
    <property type="entry name" value="YjgF/YER057c/UK114"/>
</dbReference>
<reference evidence="2" key="1">
    <citation type="submission" date="2017-02" db="EMBL/GenBank/DDBJ databases">
        <authorList>
            <person name="Varghese N."/>
            <person name="Submissions S."/>
        </authorList>
    </citation>
    <scope>NUCLEOTIDE SEQUENCE [LARGE SCALE GENOMIC DNA]</scope>
    <source>
        <strain evidence="2">UM2</strain>
    </source>
</reference>
<proteinExistence type="predicted"/>
<dbReference type="Gene3D" id="3.30.1330.40">
    <property type="entry name" value="RutC-like"/>
    <property type="match status" value="1"/>
</dbReference>
<keyword evidence="2" id="KW-1185">Reference proteome</keyword>
<dbReference type="EMBL" id="FUYM01000010">
    <property type="protein sequence ID" value="SKB99477.1"/>
    <property type="molecule type" value="Genomic_DNA"/>
</dbReference>
<dbReference type="CDD" id="cd00448">
    <property type="entry name" value="YjgF_YER057c_UK114_family"/>
    <property type="match status" value="1"/>
</dbReference>
<dbReference type="Pfam" id="PF01042">
    <property type="entry name" value="Ribonuc_L-PSP"/>
    <property type="match status" value="1"/>
</dbReference>
<organism evidence="1 2">
    <name type="scientific">Rhizorhabdus histidinilytica</name>
    <dbReference type="NCBI Taxonomy" id="439228"/>
    <lineage>
        <taxon>Bacteria</taxon>
        <taxon>Pseudomonadati</taxon>
        <taxon>Pseudomonadota</taxon>
        <taxon>Alphaproteobacteria</taxon>
        <taxon>Sphingomonadales</taxon>
        <taxon>Sphingomonadaceae</taxon>
        <taxon>Rhizorhabdus</taxon>
    </lineage>
</organism>
<dbReference type="RefSeq" id="WP_079650005.1">
    <property type="nucleotide sequence ID" value="NZ_FUYM01000010.1"/>
</dbReference>
<accession>A0A1T5FTQ9</accession>
<protein>
    <submittedName>
        <fullName evidence="1">Enamine deaminase RidA, house cleaning of reactive enamine intermediates, YjgF/YER057c/UK114 family</fullName>
    </submittedName>
</protein>
<dbReference type="InterPro" id="IPR035959">
    <property type="entry name" value="RutC-like_sf"/>
</dbReference>
<dbReference type="Proteomes" id="UP000189818">
    <property type="component" value="Unassembled WGS sequence"/>
</dbReference>
<dbReference type="SUPFAM" id="SSF55298">
    <property type="entry name" value="YjgF-like"/>
    <property type="match status" value="1"/>
</dbReference>
<name>A0A1T5FTQ9_9SPHN</name>
<dbReference type="OrthoDB" id="9803101at2"/>
<dbReference type="AlphaFoldDB" id="A0A1T5FTQ9"/>
<gene>
    <name evidence="1" type="ORF">SAMN06295920_110215</name>
</gene>
<dbReference type="PANTHER" id="PTHR43857:SF1">
    <property type="entry name" value="YJGH FAMILY PROTEIN"/>
    <property type="match status" value="1"/>
</dbReference>
<dbReference type="PANTHER" id="PTHR43857">
    <property type="entry name" value="BLR7761 PROTEIN"/>
    <property type="match status" value="1"/>
</dbReference>
<evidence type="ECO:0000313" key="2">
    <source>
        <dbReference type="Proteomes" id="UP000189818"/>
    </source>
</evidence>
<sequence length="130" mass="14829">MRILQPEGWPRPRGYANAIEVRGRTIYVAGLIGWNEEETFVAKDLPGQFEQILRNLVTLLAEGGARPEHVVRMTWYVTDKQAYLRELRRIGEIYRSIMGKVFPTMAVVQVVALMEDEALIEIETTAVVPD</sequence>